<evidence type="ECO:0000256" key="3">
    <source>
        <dbReference type="ARBA" id="ARBA00022777"/>
    </source>
</evidence>
<dbReference type="GO" id="GO:0009229">
    <property type="term" value="P:thiamine diphosphate biosynthetic process"/>
    <property type="evidence" value="ECO:0007669"/>
    <property type="project" value="InterPro"/>
</dbReference>
<dbReference type="NCBIfam" id="TIGR01378">
    <property type="entry name" value="thi_PPkinase"/>
    <property type="match status" value="1"/>
</dbReference>
<keyword evidence="3 7" id="KW-0418">Kinase</keyword>
<keyword evidence="8" id="KW-1185">Reference proteome</keyword>
<dbReference type="Proteomes" id="UP000198618">
    <property type="component" value="Unassembled WGS sequence"/>
</dbReference>
<sequence length="216" mass="24471">MMTIGIVGNGPTNIVPDLSLYMNQVDYWIGADRGALTILNQHMKLDCAIGDFDSLEEQEKISVQQRAEQFTEYPEEKDETDVEIALQKAIELNPAKIVLFAVTGGRMDHTLANIQLLLAIKNRKIDAAIIDQQNCIELFLPGTYRIDNDEHYPNLSFIPVTQQVKGLTLKNFYYPLTDETIYFGSTRSISNKLLLNYGTFSHEEGILLLIKSRDLK</sequence>
<evidence type="ECO:0000313" key="8">
    <source>
        <dbReference type="Proteomes" id="UP000198618"/>
    </source>
</evidence>
<dbReference type="EMBL" id="FOHE01000031">
    <property type="protein sequence ID" value="SET81188.1"/>
    <property type="molecule type" value="Genomic_DNA"/>
</dbReference>
<dbReference type="GO" id="GO:0004788">
    <property type="term" value="F:thiamine diphosphokinase activity"/>
    <property type="evidence" value="ECO:0007669"/>
    <property type="project" value="UniProtKB-UniRule"/>
</dbReference>
<dbReference type="InterPro" id="IPR007373">
    <property type="entry name" value="Thiamin_PyroPKinase_B1-bd"/>
</dbReference>
<dbReference type="Gene3D" id="3.40.50.10240">
    <property type="entry name" value="Thiamin pyrophosphokinase, catalytic domain"/>
    <property type="match status" value="1"/>
</dbReference>
<keyword evidence="4" id="KW-0067">ATP-binding</keyword>
<protein>
    <recommendedName>
        <fullName evidence="5">Thiamine diphosphokinase</fullName>
        <ecNumber evidence="5">2.7.6.2</ecNumber>
    </recommendedName>
</protein>
<dbReference type="InterPro" id="IPR007371">
    <property type="entry name" value="TPK_catalytic"/>
</dbReference>
<dbReference type="InterPro" id="IPR036759">
    <property type="entry name" value="TPK_catalytic_sf"/>
</dbReference>
<evidence type="ECO:0000256" key="5">
    <source>
        <dbReference type="NCBIfam" id="TIGR01378"/>
    </source>
</evidence>
<evidence type="ECO:0000313" key="7">
    <source>
        <dbReference type="EMBL" id="SET81188.1"/>
    </source>
</evidence>
<dbReference type="SMART" id="SM00983">
    <property type="entry name" value="TPK_B1_binding"/>
    <property type="match status" value="1"/>
</dbReference>
<dbReference type="EC" id="2.7.6.2" evidence="5"/>
<organism evidence="7 8">
    <name type="scientific">Oceanobacillus limi</name>
    <dbReference type="NCBI Taxonomy" id="930131"/>
    <lineage>
        <taxon>Bacteria</taxon>
        <taxon>Bacillati</taxon>
        <taxon>Bacillota</taxon>
        <taxon>Bacilli</taxon>
        <taxon>Bacillales</taxon>
        <taxon>Bacillaceae</taxon>
        <taxon>Oceanobacillus</taxon>
    </lineage>
</organism>
<gene>
    <name evidence="7" type="ORF">SAMN05216389_13118</name>
</gene>
<dbReference type="GO" id="GO:0030975">
    <property type="term" value="F:thiamine binding"/>
    <property type="evidence" value="ECO:0007669"/>
    <property type="project" value="InterPro"/>
</dbReference>
<dbReference type="PANTHER" id="PTHR41299">
    <property type="entry name" value="THIAMINE PYROPHOSPHOKINASE"/>
    <property type="match status" value="1"/>
</dbReference>
<dbReference type="InterPro" id="IPR053149">
    <property type="entry name" value="TPK"/>
</dbReference>
<keyword evidence="1" id="KW-0808">Transferase</keyword>
<dbReference type="GO" id="GO:0006772">
    <property type="term" value="P:thiamine metabolic process"/>
    <property type="evidence" value="ECO:0007669"/>
    <property type="project" value="UniProtKB-UniRule"/>
</dbReference>
<accession>A0A1I0HC21</accession>
<dbReference type="Pfam" id="PF04265">
    <property type="entry name" value="TPK_B1_binding"/>
    <property type="match status" value="1"/>
</dbReference>
<dbReference type="Pfam" id="PF04263">
    <property type="entry name" value="TPK_catalytic"/>
    <property type="match status" value="1"/>
</dbReference>
<dbReference type="OrthoDB" id="9804377at2"/>
<dbReference type="CDD" id="cd07995">
    <property type="entry name" value="TPK"/>
    <property type="match status" value="1"/>
</dbReference>
<evidence type="ECO:0000256" key="1">
    <source>
        <dbReference type="ARBA" id="ARBA00022679"/>
    </source>
</evidence>
<dbReference type="AlphaFoldDB" id="A0A1I0HC21"/>
<dbReference type="InterPro" id="IPR006282">
    <property type="entry name" value="Thi_PPkinase"/>
</dbReference>
<dbReference type="STRING" id="930131.SAMN05216389_13118"/>
<feature type="domain" description="Thiamin pyrophosphokinase thiamin-binding" evidence="6">
    <location>
        <begin position="142"/>
        <end position="208"/>
    </location>
</feature>
<dbReference type="PANTHER" id="PTHR41299:SF1">
    <property type="entry name" value="THIAMINE PYROPHOSPHOKINASE"/>
    <property type="match status" value="1"/>
</dbReference>
<reference evidence="7 8" key="1">
    <citation type="submission" date="2016-10" db="EMBL/GenBank/DDBJ databases">
        <authorList>
            <person name="de Groot N.N."/>
        </authorList>
    </citation>
    <scope>NUCLEOTIDE SEQUENCE [LARGE SCALE GENOMIC DNA]</scope>
    <source>
        <strain evidence="7 8">IBRC-M 10780</strain>
    </source>
</reference>
<evidence type="ECO:0000256" key="2">
    <source>
        <dbReference type="ARBA" id="ARBA00022741"/>
    </source>
</evidence>
<proteinExistence type="predicted"/>
<keyword evidence="2" id="KW-0547">Nucleotide-binding</keyword>
<evidence type="ECO:0000256" key="4">
    <source>
        <dbReference type="ARBA" id="ARBA00022840"/>
    </source>
</evidence>
<dbReference type="InterPro" id="IPR036371">
    <property type="entry name" value="TPK_B1-bd_sf"/>
</dbReference>
<dbReference type="RefSeq" id="WP_090872922.1">
    <property type="nucleotide sequence ID" value="NZ_FOHE01000031.1"/>
</dbReference>
<dbReference type="SUPFAM" id="SSF63862">
    <property type="entry name" value="Thiamin pyrophosphokinase, substrate-binding domain"/>
    <property type="match status" value="1"/>
</dbReference>
<dbReference type="GO" id="GO:0016301">
    <property type="term" value="F:kinase activity"/>
    <property type="evidence" value="ECO:0007669"/>
    <property type="project" value="UniProtKB-KW"/>
</dbReference>
<dbReference type="GO" id="GO:0005524">
    <property type="term" value="F:ATP binding"/>
    <property type="evidence" value="ECO:0007669"/>
    <property type="project" value="UniProtKB-KW"/>
</dbReference>
<evidence type="ECO:0000259" key="6">
    <source>
        <dbReference type="SMART" id="SM00983"/>
    </source>
</evidence>
<name>A0A1I0HC21_9BACI</name>
<dbReference type="SUPFAM" id="SSF63999">
    <property type="entry name" value="Thiamin pyrophosphokinase, catalytic domain"/>
    <property type="match status" value="1"/>
</dbReference>